<evidence type="ECO:0000313" key="7">
    <source>
        <dbReference type="Proteomes" id="UP000256304"/>
    </source>
</evidence>
<evidence type="ECO:0000256" key="3">
    <source>
        <dbReference type="ARBA" id="ARBA00022989"/>
    </source>
</evidence>
<dbReference type="OrthoDB" id="3385086at2"/>
<comment type="caution">
    <text evidence="6">The sequence shown here is derived from an EMBL/GenBank/DDBJ whole genome shotgun (WGS) entry which is preliminary data.</text>
</comment>
<dbReference type="GO" id="GO:0016020">
    <property type="term" value="C:membrane"/>
    <property type="evidence" value="ECO:0007669"/>
    <property type="project" value="UniProtKB-SubCell"/>
</dbReference>
<sequence length="117" mass="12600">MNIALWIIQGVLALAFLMGGMMKAFQVEKVKSSMPWAQDYSKGMINFIGWSELLGAIGLIVPFAADVAPVLTSIAAIALAVVMVLAAGVHAKRKENQAVFMNVIFIVLLVIVAIGRW</sequence>
<dbReference type="EMBL" id="QTTN01000015">
    <property type="protein sequence ID" value="REE84430.1"/>
    <property type="molecule type" value="Genomic_DNA"/>
</dbReference>
<name>A0A3D9RWS8_9BACL</name>
<dbReference type="AlphaFoldDB" id="A0A3D9RWS8"/>
<dbReference type="Proteomes" id="UP000256304">
    <property type="component" value="Unassembled WGS sequence"/>
</dbReference>
<keyword evidence="2 5" id="KW-0812">Transmembrane</keyword>
<gene>
    <name evidence="6" type="ORF">A8990_115108</name>
</gene>
<evidence type="ECO:0000256" key="4">
    <source>
        <dbReference type="ARBA" id="ARBA00023136"/>
    </source>
</evidence>
<keyword evidence="3 5" id="KW-1133">Transmembrane helix</keyword>
<keyword evidence="4 5" id="KW-0472">Membrane</keyword>
<evidence type="ECO:0000256" key="1">
    <source>
        <dbReference type="ARBA" id="ARBA00004141"/>
    </source>
</evidence>
<organism evidence="6 7">
    <name type="scientific">Paenibacillus taihuensis</name>
    <dbReference type="NCBI Taxonomy" id="1156355"/>
    <lineage>
        <taxon>Bacteria</taxon>
        <taxon>Bacillati</taxon>
        <taxon>Bacillota</taxon>
        <taxon>Bacilli</taxon>
        <taxon>Bacillales</taxon>
        <taxon>Paenibacillaceae</taxon>
        <taxon>Paenibacillus</taxon>
    </lineage>
</organism>
<reference evidence="6 7" key="1">
    <citation type="submission" date="2018-08" db="EMBL/GenBank/DDBJ databases">
        <title>Genomic Encyclopedia of Type Strains, Phase III (KMG-III): the genomes of soil and plant-associated and newly described type strains.</title>
        <authorList>
            <person name="Whitman W."/>
        </authorList>
    </citation>
    <scope>NUCLEOTIDE SEQUENCE [LARGE SCALE GENOMIC DNA]</scope>
    <source>
        <strain evidence="6 7">CGMCC 1.10966</strain>
    </source>
</reference>
<feature type="transmembrane region" description="Helical" evidence="5">
    <location>
        <begin position="6"/>
        <end position="25"/>
    </location>
</feature>
<dbReference type="Pfam" id="PF13564">
    <property type="entry name" value="DoxX_2"/>
    <property type="match status" value="1"/>
</dbReference>
<feature type="transmembrane region" description="Helical" evidence="5">
    <location>
        <begin position="45"/>
        <end position="65"/>
    </location>
</feature>
<comment type="subcellular location">
    <subcellularLocation>
        <location evidence="1">Membrane</location>
        <topology evidence="1">Multi-pass membrane protein</topology>
    </subcellularLocation>
</comment>
<evidence type="ECO:0000256" key="2">
    <source>
        <dbReference type="ARBA" id="ARBA00022692"/>
    </source>
</evidence>
<dbReference type="RefSeq" id="WP_116189715.1">
    <property type="nucleotide sequence ID" value="NZ_QTTN01000015.1"/>
</dbReference>
<proteinExistence type="predicted"/>
<feature type="transmembrane region" description="Helical" evidence="5">
    <location>
        <begin position="71"/>
        <end position="91"/>
    </location>
</feature>
<evidence type="ECO:0000256" key="5">
    <source>
        <dbReference type="SAM" id="Phobius"/>
    </source>
</evidence>
<feature type="transmembrane region" description="Helical" evidence="5">
    <location>
        <begin position="98"/>
        <end position="115"/>
    </location>
</feature>
<keyword evidence="7" id="KW-1185">Reference proteome</keyword>
<evidence type="ECO:0000313" key="6">
    <source>
        <dbReference type="EMBL" id="REE84430.1"/>
    </source>
</evidence>
<accession>A0A3D9RWS8</accession>
<protein>
    <submittedName>
        <fullName evidence="6">DoxX-like protein</fullName>
    </submittedName>
</protein>
<dbReference type="InterPro" id="IPR032808">
    <property type="entry name" value="DoxX"/>
</dbReference>